<keyword evidence="3" id="KW-1185">Reference proteome</keyword>
<keyword evidence="1" id="KW-0812">Transmembrane</keyword>
<feature type="transmembrane region" description="Helical" evidence="1">
    <location>
        <begin position="78"/>
        <end position="95"/>
    </location>
</feature>
<accession>A0ABQ1GPM9</accession>
<keyword evidence="1" id="KW-0472">Membrane</keyword>
<dbReference type="EMBL" id="BMEX01000005">
    <property type="protein sequence ID" value="GGA47211.1"/>
    <property type="molecule type" value="Genomic_DNA"/>
</dbReference>
<sequence>MGLEVPLSFFKSIAPHLFSLLLLTVGIGWILKGAREGAIWVITSGCIALFGGLLLGLWTAEMIPATVLPNTKGLEKSLFLSVAIFVFSMGLRLTVKATVGLMRKDPSFSLWIIAGFYTAGGFFFMVDIWPPVEKAIWTILSVMVLAGAWKAGRWGYQMYQKEYKA</sequence>
<organism evidence="2 3">
    <name type="scientific">Kroppenstedtia guangzhouensis</name>
    <dbReference type="NCBI Taxonomy" id="1274356"/>
    <lineage>
        <taxon>Bacteria</taxon>
        <taxon>Bacillati</taxon>
        <taxon>Bacillota</taxon>
        <taxon>Bacilli</taxon>
        <taxon>Bacillales</taxon>
        <taxon>Thermoactinomycetaceae</taxon>
        <taxon>Kroppenstedtia</taxon>
    </lineage>
</organism>
<keyword evidence="1" id="KW-1133">Transmembrane helix</keyword>
<gene>
    <name evidence="2" type="ORF">GCM10007416_20500</name>
</gene>
<dbReference type="Proteomes" id="UP000617979">
    <property type="component" value="Unassembled WGS sequence"/>
</dbReference>
<reference evidence="3" key="1">
    <citation type="journal article" date="2019" name="Int. J. Syst. Evol. Microbiol.">
        <title>The Global Catalogue of Microorganisms (GCM) 10K type strain sequencing project: providing services to taxonomists for standard genome sequencing and annotation.</title>
        <authorList>
            <consortium name="The Broad Institute Genomics Platform"/>
            <consortium name="The Broad Institute Genome Sequencing Center for Infectious Disease"/>
            <person name="Wu L."/>
            <person name="Ma J."/>
        </authorList>
    </citation>
    <scope>NUCLEOTIDE SEQUENCE [LARGE SCALE GENOMIC DNA]</scope>
    <source>
        <strain evidence="3">CGMCC 1.12404</strain>
    </source>
</reference>
<name>A0ABQ1GPM9_9BACL</name>
<comment type="caution">
    <text evidence="2">The sequence shown here is derived from an EMBL/GenBank/DDBJ whole genome shotgun (WGS) entry which is preliminary data.</text>
</comment>
<feature type="transmembrane region" description="Helical" evidence="1">
    <location>
        <begin position="38"/>
        <end position="58"/>
    </location>
</feature>
<feature type="transmembrane region" description="Helical" evidence="1">
    <location>
        <begin position="107"/>
        <end position="129"/>
    </location>
</feature>
<protein>
    <submittedName>
        <fullName evidence="2">Uncharacterized protein</fullName>
    </submittedName>
</protein>
<evidence type="ECO:0000313" key="2">
    <source>
        <dbReference type="EMBL" id="GGA47211.1"/>
    </source>
</evidence>
<evidence type="ECO:0000256" key="1">
    <source>
        <dbReference type="SAM" id="Phobius"/>
    </source>
</evidence>
<proteinExistence type="predicted"/>
<evidence type="ECO:0000313" key="3">
    <source>
        <dbReference type="Proteomes" id="UP000617979"/>
    </source>
</evidence>
<feature type="transmembrane region" description="Helical" evidence="1">
    <location>
        <begin position="12"/>
        <end position="31"/>
    </location>
</feature>
<feature type="transmembrane region" description="Helical" evidence="1">
    <location>
        <begin position="135"/>
        <end position="152"/>
    </location>
</feature>